<sequence length="92" mass="10382">MLAIDANGIPVQMSANEADVQFRKATSEPEVMPSLPDAPESWRKTDGAERNRSSHHRAVDIFMTTPYRPRQRRAEMSGVSFDMSRGFVRSLT</sequence>
<dbReference type="Proteomes" id="UP001172630">
    <property type="component" value="Unassembled WGS sequence"/>
</dbReference>
<name>A0ABT7KAP8_9HYPH</name>
<protein>
    <submittedName>
        <fullName evidence="2">Uncharacterized protein</fullName>
    </submittedName>
</protein>
<feature type="compositionally biased region" description="Basic and acidic residues" evidence="1">
    <location>
        <begin position="40"/>
        <end position="52"/>
    </location>
</feature>
<evidence type="ECO:0000256" key="1">
    <source>
        <dbReference type="SAM" id="MobiDB-lite"/>
    </source>
</evidence>
<gene>
    <name evidence="2" type="ORF">PY650_08450</name>
</gene>
<reference evidence="2" key="1">
    <citation type="submission" date="2023-06" db="EMBL/GenBank/DDBJ databases">
        <title>Phylogenetic Diversity of Rhizobium strains.</title>
        <authorList>
            <person name="Moura F.T."/>
            <person name="Helene L.C.F."/>
            <person name="Hungria M."/>
        </authorList>
    </citation>
    <scope>NUCLEOTIDE SEQUENCE</scope>
    <source>
        <strain evidence="2">CCGE524</strain>
    </source>
</reference>
<organism evidence="2 3">
    <name type="scientific">Rhizobium calliandrae</name>
    <dbReference type="NCBI Taxonomy" id="1312182"/>
    <lineage>
        <taxon>Bacteria</taxon>
        <taxon>Pseudomonadati</taxon>
        <taxon>Pseudomonadota</taxon>
        <taxon>Alphaproteobacteria</taxon>
        <taxon>Hyphomicrobiales</taxon>
        <taxon>Rhizobiaceae</taxon>
        <taxon>Rhizobium/Agrobacterium group</taxon>
        <taxon>Rhizobium</taxon>
    </lineage>
</organism>
<proteinExistence type="predicted"/>
<evidence type="ECO:0000313" key="3">
    <source>
        <dbReference type="Proteomes" id="UP001172630"/>
    </source>
</evidence>
<dbReference type="EMBL" id="JARFYN010000008">
    <property type="protein sequence ID" value="MDL2405696.1"/>
    <property type="molecule type" value="Genomic_DNA"/>
</dbReference>
<evidence type="ECO:0000313" key="2">
    <source>
        <dbReference type="EMBL" id="MDL2405696.1"/>
    </source>
</evidence>
<comment type="caution">
    <text evidence="2">The sequence shown here is derived from an EMBL/GenBank/DDBJ whole genome shotgun (WGS) entry which is preliminary data.</text>
</comment>
<dbReference type="RefSeq" id="WP_285878657.1">
    <property type="nucleotide sequence ID" value="NZ_JARFYN010000008.1"/>
</dbReference>
<keyword evidence="3" id="KW-1185">Reference proteome</keyword>
<accession>A0ABT7KAP8</accession>
<feature type="region of interest" description="Disordered" evidence="1">
    <location>
        <begin position="25"/>
        <end position="69"/>
    </location>
</feature>